<evidence type="ECO:0000259" key="8">
    <source>
        <dbReference type="PROSITE" id="PS51384"/>
    </source>
</evidence>
<accession>A0A1N7RPG8</accession>
<evidence type="ECO:0000313" key="9">
    <source>
        <dbReference type="EMBL" id="SIT36949.1"/>
    </source>
</evidence>
<dbReference type="PANTHER" id="PTHR47354">
    <property type="entry name" value="NADH OXIDOREDUCTASE HCR"/>
    <property type="match status" value="1"/>
</dbReference>
<dbReference type="Gene3D" id="2.40.30.10">
    <property type="entry name" value="Translation factors"/>
    <property type="match status" value="1"/>
</dbReference>
<evidence type="ECO:0000256" key="4">
    <source>
        <dbReference type="ARBA" id="ARBA00023002"/>
    </source>
</evidence>
<organism evidence="9 10">
    <name type="scientific">Paraburkholderia piptadeniae</name>
    <dbReference type="NCBI Taxonomy" id="1701573"/>
    <lineage>
        <taxon>Bacteria</taxon>
        <taxon>Pseudomonadati</taxon>
        <taxon>Pseudomonadota</taxon>
        <taxon>Betaproteobacteria</taxon>
        <taxon>Burkholderiales</taxon>
        <taxon>Burkholderiaceae</taxon>
        <taxon>Paraburkholderia</taxon>
    </lineage>
</organism>
<gene>
    <name evidence="9" type="primary">vanB</name>
    <name evidence="9" type="ORF">BN2476_110025</name>
</gene>
<dbReference type="GO" id="GO:0051537">
    <property type="term" value="F:2 iron, 2 sulfur cluster binding"/>
    <property type="evidence" value="ECO:0007669"/>
    <property type="project" value="UniProtKB-KW"/>
</dbReference>
<dbReference type="InterPro" id="IPR036010">
    <property type="entry name" value="2Fe-2S_ferredoxin-like_sf"/>
</dbReference>
<dbReference type="InterPro" id="IPR050415">
    <property type="entry name" value="MRET"/>
</dbReference>
<dbReference type="Pfam" id="PF00111">
    <property type="entry name" value="Fer2"/>
    <property type="match status" value="1"/>
</dbReference>
<dbReference type="InterPro" id="IPR017927">
    <property type="entry name" value="FAD-bd_FR_type"/>
</dbReference>
<dbReference type="SUPFAM" id="SSF63380">
    <property type="entry name" value="Riboflavin synthase domain-like"/>
    <property type="match status" value="1"/>
</dbReference>
<dbReference type="InterPro" id="IPR017938">
    <property type="entry name" value="Riboflavin_synthase-like_b-brl"/>
</dbReference>
<dbReference type="PROSITE" id="PS00197">
    <property type="entry name" value="2FE2S_FER_1"/>
    <property type="match status" value="1"/>
</dbReference>
<feature type="domain" description="FAD-binding FR-type" evidence="8">
    <location>
        <begin position="3"/>
        <end position="105"/>
    </location>
</feature>
<dbReference type="Proteomes" id="UP000195569">
    <property type="component" value="Unassembled WGS sequence"/>
</dbReference>
<dbReference type="InterPro" id="IPR001041">
    <property type="entry name" value="2Fe-2S_ferredoxin-type"/>
</dbReference>
<keyword evidence="6" id="KW-0411">Iron-sulfur</keyword>
<dbReference type="GO" id="GO:0008168">
    <property type="term" value="F:methyltransferase activity"/>
    <property type="evidence" value="ECO:0007669"/>
    <property type="project" value="UniProtKB-KW"/>
</dbReference>
<dbReference type="EC" id="1.14.13.-" evidence="9"/>
<dbReference type="FunFam" id="3.10.20.30:FF:000034">
    <property type="entry name" value="Vanillate monooxygenase, oxidoreductase subunit"/>
    <property type="match status" value="1"/>
</dbReference>
<evidence type="ECO:0000259" key="7">
    <source>
        <dbReference type="PROSITE" id="PS51085"/>
    </source>
</evidence>
<dbReference type="EMBL" id="CYGY02000011">
    <property type="protein sequence ID" value="SIT36949.1"/>
    <property type="molecule type" value="Genomic_DNA"/>
</dbReference>
<protein>
    <submittedName>
        <fullName evidence="9">Vanillate O-demethylase oxidoreductase</fullName>
        <ecNumber evidence="9">1.14.13.-</ecNumber>
    </submittedName>
</protein>
<evidence type="ECO:0000256" key="6">
    <source>
        <dbReference type="ARBA" id="ARBA00023014"/>
    </source>
</evidence>
<dbReference type="InterPro" id="IPR039261">
    <property type="entry name" value="FNR_nucleotide-bd"/>
</dbReference>
<feature type="domain" description="2Fe-2S ferredoxin-type" evidence="7">
    <location>
        <begin position="236"/>
        <end position="321"/>
    </location>
</feature>
<dbReference type="AlphaFoldDB" id="A0A1N7RPG8"/>
<keyword evidence="2" id="KW-0001">2Fe-2S</keyword>
<dbReference type="PROSITE" id="PS51085">
    <property type="entry name" value="2FE2S_FER_2"/>
    <property type="match status" value="1"/>
</dbReference>
<dbReference type="CDD" id="cd06185">
    <property type="entry name" value="PDR_like"/>
    <property type="match status" value="1"/>
</dbReference>
<dbReference type="GO" id="GO:0016491">
    <property type="term" value="F:oxidoreductase activity"/>
    <property type="evidence" value="ECO:0007669"/>
    <property type="project" value="UniProtKB-KW"/>
</dbReference>
<dbReference type="InterPro" id="IPR006058">
    <property type="entry name" value="2Fe2S_fd_BS"/>
</dbReference>
<dbReference type="RefSeq" id="WP_087732984.1">
    <property type="nucleotide sequence ID" value="NZ_CYGY02000011.1"/>
</dbReference>
<keyword evidence="4 9" id="KW-0560">Oxidoreductase</keyword>
<evidence type="ECO:0000313" key="10">
    <source>
        <dbReference type="Proteomes" id="UP000195569"/>
    </source>
</evidence>
<dbReference type="PRINTS" id="PR00409">
    <property type="entry name" value="PHDIOXRDTASE"/>
</dbReference>
<dbReference type="CDD" id="cd00207">
    <property type="entry name" value="fer2"/>
    <property type="match status" value="1"/>
</dbReference>
<keyword evidence="5" id="KW-0408">Iron</keyword>
<dbReference type="PANTHER" id="PTHR47354:SF1">
    <property type="entry name" value="CARNITINE MONOOXYGENASE REDUCTASE SUBUNIT"/>
    <property type="match status" value="1"/>
</dbReference>
<evidence type="ECO:0000256" key="5">
    <source>
        <dbReference type="ARBA" id="ARBA00023004"/>
    </source>
</evidence>
<evidence type="ECO:0000256" key="1">
    <source>
        <dbReference type="ARBA" id="ARBA00022630"/>
    </source>
</evidence>
<dbReference type="PROSITE" id="PS51384">
    <property type="entry name" value="FAD_FR"/>
    <property type="match status" value="1"/>
</dbReference>
<dbReference type="GO" id="GO:0046872">
    <property type="term" value="F:metal ion binding"/>
    <property type="evidence" value="ECO:0007669"/>
    <property type="project" value="UniProtKB-KW"/>
</dbReference>
<proteinExistence type="predicted"/>
<dbReference type="OrthoDB" id="544091at2"/>
<keyword evidence="10" id="KW-1185">Reference proteome</keyword>
<comment type="caution">
    <text evidence="9">The sequence shown here is derived from an EMBL/GenBank/DDBJ whole genome shotgun (WGS) entry which is preliminary data.</text>
</comment>
<dbReference type="Gene3D" id="3.40.50.80">
    <property type="entry name" value="Nucleotide-binding domain of ferredoxin-NADP reductase (FNR) module"/>
    <property type="match status" value="1"/>
</dbReference>
<dbReference type="Gene3D" id="3.10.20.30">
    <property type="match status" value="1"/>
</dbReference>
<dbReference type="GO" id="GO:0032259">
    <property type="term" value="P:methylation"/>
    <property type="evidence" value="ECO:0007669"/>
    <property type="project" value="UniProtKB-KW"/>
</dbReference>
<dbReference type="InterPro" id="IPR012675">
    <property type="entry name" value="Beta-grasp_dom_sf"/>
</dbReference>
<dbReference type="SUPFAM" id="SSF54292">
    <property type="entry name" value="2Fe-2S ferredoxin-like"/>
    <property type="match status" value="1"/>
</dbReference>
<reference evidence="9" key="1">
    <citation type="submission" date="2016-12" db="EMBL/GenBank/DDBJ databases">
        <authorList>
            <person name="Moulin L."/>
        </authorList>
    </citation>
    <scope>NUCLEOTIDE SEQUENCE [LARGE SCALE GENOMIC DNA]</scope>
    <source>
        <strain evidence="9">STM 7183</strain>
    </source>
</reference>
<keyword evidence="3" id="KW-0479">Metal-binding</keyword>
<keyword evidence="1" id="KW-0285">Flavoprotein</keyword>
<sequence length="321" mass="35070">MNDSTLTVRVARRCVEAEGIVSFEFASVDWRELPAFDAGAHIDVHVPGGMIRQYSLCNSPADRRRYQIAVLRDQQSRGGSAGMHESVHEGDEIRVGAPRNHFPLAHGEVKHLLLAGGIGLTPLLCMAEHLGDAGASFEMHYCARSRSRAAFIERIAGSQWAAQVQYHFDDGDAAQRLDLKVLLAQPQPDAHLYVCGPQGVMNAVLDTARSLGWPEQQLHYEFFSATPVDTSNDGAFEVSLARSGRIVSIPADRSVAQALADAGVDVPVSCEQGICGTCITRVIDGEPDHRDLFLSPEEQARNDQFLPCCSRAKSRRLVLDL</sequence>
<evidence type="ECO:0000256" key="2">
    <source>
        <dbReference type="ARBA" id="ARBA00022714"/>
    </source>
</evidence>
<evidence type="ECO:0000256" key="3">
    <source>
        <dbReference type="ARBA" id="ARBA00022723"/>
    </source>
</evidence>
<name>A0A1N7RPG8_9BURK</name>
<dbReference type="SUPFAM" id="SSF52343">
    <property type="entry name" value="Ferredoxin reductase-like, C-terminal NADP-linked domain"/>
    <property type="match status" value="1"/>
</dbReference>